<dbReference type="RefSeq" id="WP_302881213.1">
    <property type="nucleotide sequence ID" value="NZ_JAUMKJ010000063.1"/>
</dbReference>
<evidence type="ECO:0000313" key="2">
    <source>
        <dbReference type="EMBL" id="MDO3681388.1"/>
    </source>
</evidence>
<accession>A0ABT8VK84</accession>
<proteinExistence type="predicted"/>
<dbReference type="Proteomes" id="UP001168883">
    <property type="component" value="Unassembled WGS sequence"/>
</dbReference>
<dbReference type="InterPro" id="IPR013022">
    <property type="entry name" value="Xyl_isomerase-like_TIM-brl"/>
</dbReference>
<name>A0ABT8VK84_9BACL</name>
<reference evidence="2" key="1">
    <citation type="submission" date="2023-07" db="EMBL/GenBank/DDBJ databases">
        <authorList>
            <person name="Aktuganov G."/>
            <person name="Boyko T."/>
            <person name="Delegan Y."/>
            <person name="Galimzianova N."/>
            <person name="Gilvanova E."/>
            <person name="Korobov V."/>
            <person name="Kuzmina L."/>
            <person name="Melentiev A."/>
            <person name="Milman P."/>
            <person name="Ryabova A."/>
            <person name="Stupak E."/>
            <person name="Yasakov T."/>
            <person name="Zharikova N."/>
            <person name="Zhurenko E."/>
        </authorList>
    </citation>
    <scope>NUCLEOTIDE SEQUENCE</scope>
    <source>
        <strain evidence="2">IB-739</strain>
    </source>
</reference>
<feature type="domain" description="Xylose isomerase-like TIM barrel" evidence="1">
    <location>
        <begin position="46"/>
        <end position="233"/>
    </location>
</feature>
<sequence length="303" mass="35447">MSQRRLQIGMWNAFSEESMERFGSDAIGGIEICQYRDHESLGYTNKVCKEKGLSFGIHTPVFGGQPYRLPRITSIDRAEREEALRRVECEVRTAAEYGADYILFHYPFVPIFPLKTKQVFSNMPKPGERYDHDQIGAAQLRDISLELFDTLCELQHRYGQRIVLEHDFWGEHEGLLTMMFREHPEIGLVVDTSRLDISARAFHHVEPMRWLEAAAPYVYLVHYSNVRYEADRFIHHLPVLPEHDDDNRFGDAYAYLACLAQRNDRFHVTFEHHASLIDRHRLLELYARTERLLKPSLKESNPA</sequence>
<evidence type="ECO:0000313" key="3">
    <source>
        <dbReference type="Proteomes" id="UP001168883"/>
    </source>
</evidence>
<keyword evidence="3" id="KW-1185">Reference proteome</keyword>
<dbReference type="Pfam" id="PF01261">
    <property type="entry name" value="AP_endonuc_2"/>
    <property type="match status" value="1"/>
</dbReference>
<dbReference type="InterPro" id="IPR036237">
    <property type="entry name" value="Xyl_isomerase-like_sf"/>
</dbReference>
<comment type="caution">
    <text evidence="2">The sequence shown here is derived from an EMBL/GenBank/DDBJ whole genome shotgun (WGS) entry which is preliminary data.</text>
</comment>
<protein>
    <submittedName>
        <fullName evidence="2">TIM barrel protein</fullName>
    </submittedName>
</protein>
<evidence type="ECO:0000259" key="1">
    <source>
        <dbReference type="Pfam" id="PF01261"/>
    </source>
</evidence>
<dbReference type="Gene3D" id="3.20.20.150">
    <property type="entry name" value="Divalent-metal-dependent TIM barrel enzymes"/>
    <property type="match status" value="1"/>
</dbReference>
<gene>
    <name evidence="2" type="ORF">Q3C12_30805</name>
</gene>
<dbReference type="SUPFAM" id="SSF51658">
    <property type="entry name" value="Xylose isomerase-like"/>
    <property type="match status" value="1"/>
</dbReference>
<dbReference type="EMBL" id="JAUMKJ010000063">
    <property type="protein sequence ID" value="MDO3681388.1"/>
    <property type="molecule type" value="Genomic_DNA"/>
</dbReference>
<organism evidence="2 3">
    <name type="scientific">Paenibacillus ehimensis</name>
    <dbReference type="NCBI Taxonomy" id="79264"/>
    <lineage>
        <taxon>Bacteria</taxon>
        <taxon>Bacillati</taxon>
        <taxon>Bacillota</taxon>
        <taxon>Bacilli</taxon>
        <taxon>Bacillales</taxon>
        <taxon>Paenibacillaceae</taxon>
        <taxon>Paenibacillus</taxon>
    </lineage>
</organism>